<comment type="similarity">
    <text evidence="1 6">Belongs to the iron/ascorbate-dependent oxidoreductase family.</text>
</comment>
<evidence type="ECO:0000256" key="4">
    <source>
        <dbReference type="ARBA" id="ARBA00023004"/>
    </source>
</evidence>
<reference evidence="8" key="1">
    <citation type="submission" date="2018-01" db="EMBL/GenBank/DDBJ databases">
        <authorList>
            <person name="Mao J.F."/>
        </authorList>
    </citation>
    <scope>NUCLEOTIDE SEQUENCE</scope>
    <source>
        <strain evidence="8">Huo1</strain>
        <tissue evidence="8">Leaf</tissue>
    </source>
</reference>
<dbReference type="GO" id="GO:0016705">
    <property type="term" value="F:oxidoreductase activity, acting on paired donors, with incorporation or reduction of molecular oxygen"/>
    <property type="evidence" value="ECO:0007669"/>
    <property type="project" value="UniProtKB-ARBA"/>
</dbReference>
<evidence type="ECO:0000256" key="3">
    <source>
        <dbReference type="ARBA" id="ARBA00023002"/>
    </source>
</evidence>
<dbReference type="InterPro" id="IPR044861">
    <property type="entry name" value="IPNS-like_FE2OG_OXY"/>
</dbReference>
<organism evidence="8">
    <name type="scientific">Salvia splendens</name>
    <name type="common">Scarlet sage</name>
    <dbReference type="NCBI Taxonomy" id="180675"/>
    <lineage>
        <taxon>Eukaryota</taxon>
        <taxon>Viridiplantae</taxon>
        <taxon>Streptophyta</taxon>
        <taxon>Embryophyta</taxon>
        <taxon>Tracheophyta</taxon>
        <taxon>Spermatophyta</taxon>
        <taxon>Magnoliopsida</taxon>
        <taxon>eudicotyledons</taxon>
        <taxon>Gunneridae</taxon>
        <taxon>Pentapetalae</taxon>
        <taxon>asterids</taxon>
        <taxon>lamiids</taxon>
        <taxon>Lamiales</taxon>
        <taxon>Lamiaceae</taxon>
        <taxon>Nepetoideae</taxon>
        <taxon>Mentheae</taxon>
        <taxon>Salviinae</taxon>
        <taxon>Salvia</taxon>
        <taxon>Salvia subgen. Calosphace</taxon>
        <taxon>core Calosphace</taxon>
    </lineage>
</organism>
<dbReference type="GO" id="GO:0046872">
    <property type="term" value="F:metal ion binding"/>
    <property type="evidence" value="ECO:0007669"/>
    <property type="project" value="UniProtKB-KW"/>
</dbReference>
<keyword evidence="4 6" id="KW-0408">Iron</keyword>
<dbReference type="OrthoDB" id="868240at2759"/>
<evidence type="ECO:0000313" key="8">
    <source>
        <dbReference type="EMBL" id="KAG6430017.1"/>
    </source>
</evidence>
<dbReference type="GO" id="GO:0002238">
    <property type="term" value="P:response to molecule of fungal origin"/>
    <property type="evidence" value="ECO:0007669"/>
    <property type="project" value="UniProtKB-ARBA"/>
</dbReference>
<proteinExistence type="inferred from homology"/>
<evidence type="ECO:0000313" key="9">
    <source>
        <dbReference type="Proteomes" id="UP000298416"/>
    </source>
</evidence>
<evidence type="ECO:0000256" key="6">
    <source>
        <dbReference type="RuleBase" id="RU003682"/>
    </source>
</evidence>
<evidence type="ECO:0000259" key="7">
    <source>
        <dbReference type="PROSITE" id="PS51471"/>
    </source>
</evidence>
<evidence type="ECO:0000256" key="1">
    <source>
        <dbReference type="ARBA" id="ARBA00008056"/>
    </source>
</evidence>
<dbReference type="InterPro" id="IPR050231">
    <property type="entry name" value="Iron_ascorbate_oxido_reductase"/>
</dbReference>
<dbReference type="InterPro" id="IPR026992">
    <property type="entry name" value="DIOX_N"/>
</dbReference>
<evidence type="ECO:0000256" key="2">
    <source>
        <dbReference type="ARBA" id="ARBA00022723"/>
    </source>
</evidence>
<dbReference type="PANTHER" id="PTHR47990">
    <property type="entry name" value="2-OXOGLUTARATE (2OG) AND FE(II)-DEPENDENT OXYGENASE SUPERFAMILY PROTEIN-RELATED"/>
    <property type="match status" value="1"/>
</dbReference>
<feature type="domain" description="Fe2OG dioxygenase" evidence="7">
    <location>
        <begin position="159"/>
        <end position="260"/>
    </location>
</feature>
<sequence length="312" mass="35935">MGSEPIRLPIIDFSNLKNQTETWESTKAKVWQAIEEYGCFEATFDHIPLHLQKSVIHETKQLFDLPLSIKLRNRSNKPFHGYVGQYSIVPLFESLGIPDALSQGKIQAFADLMWAEGNPTFSKTVESFSEKLSELDKIVRKMIVESLGLHKYMDEHMDSSDYIFRFQKYDRPRNNESELGLTSHTDKNIVTILYQNEINGLEVLTKDGQWLTSQPSLNSFVIMIGDSLYSWTNGRLQAPYHKVMMSGEQARYSIGLFSVPKPGYIIKAPEKMVDEEHPMLFKPYDHHQFLQFFYTQAAQKSSIDALKEYCGV</sequence>
<dbReference type="Pfam" id="PF14226">
    <property type="entry name" value="DIOX_N"/>
    <property type="match status" value="1"/>
</dbReference>
<name>A0A8X9A5W5_SALSN</name>
<keyword evidence="2 6" id="KW-0479">Metal-binding</keyword>
<reference evidence="8" key="2">
    <citation type="submission" date="2020-08" db="EMBL/GenBank/DDBJ databases">
        <title>Plant Genome Project.</title>
        <authorList>
            <person name="Zhang R.-G."/>
        </authorList>
    </citation>
    <scope>NUCLEOTIDE SEQUENCE</scope>
    <source>
        <strain evidence="8">Huo1</strain>
        <tissue evidence="8">Leaf</tissue>
    </source>
</reference>
<dbReference type="InterPro" id="IPR005123">
    <property type="entry name" value="Oxoglu/Fe-dep_dioxygenase_dom"/>
</dbReference>
<accession>A0A8X9A5W5</accession>
<keyword evidence="9" id="KW-1185">Reference proteome</keyword>
<keyword evidence="3 6" id="KW-0560">Oxidoreductase</keyword>
<dbReference type="AlphaFoldDB" id="A0A8X9A5W5"/>
<comment type="function">
    <text evidence="5">Probable 2-oxoglutarate-dependent dioxygenase that may be involved in glucosinolates biosynthesis. May play a role in the production of aliphatic glucosinolates.</text>
</comment>
<dbReference type="PROSITE" id="PS51471">
    <property type="entry name" value="FE2OG_OXY"/>
    <property type="match status" value="1"/>
</dbReference>
<dbReference type="FunFam" id="2.60.120.330:FF:000022">
    <property type="entry name" value="Probable 2-oxoglutarate-dependent dioxygenase AOP1.2"/>
    <property type="match status" value="1"/>
</dbReference>
<dbReference type="Proteomes" id="UP000298416">
    <property type="component" value="Unassembled WGS sequence"/>
</dbReference>
<dbReference type="Pfam" id="PF03171">
    <property type="entry name" value="2OG-FeII_Oxy"/>
    <property type="match status" value="1"/>
</dbReference>
<gene>
    <name evidence="8" type="ORF">SASPL_108076</name>
</gene>
<dbReference type="EMBL" id="PNBA02000003">
    <property type="protein sequence ID" value="KAG6430017.1"/>
    <property type="molecule type" value="Genomic_DNA"/>
</dbReference>
<comment type="caution">
    <text evidence="8">The sequence shown here is derived from an EMBL/GenBank/DDBJ whole genome shotgun (WGS) entry which is preliminary data.</text>
</comment>
<protein>
    <recommendedName>
        <fullName evidence="7">Fe2OG dioxygenase domain-containing protein</fullName>
    </recommendedName>
</protein>
<dbReference type="GO" id="GO:0009805">
    <property type="term" value="P:coumarin biosynthetic process"/>
    <property type="evidence" value="ECO:0007669"/>
    <property type="project" value="UniProtKB-ARBA"/>
</dbReference>
<evidence type="ECO:0000256" key="5">
    <source>
        <dbReference type="ARBA" id="ARBA00057022"/>
    </source>
</evidence>